<gene>
    <name evidence="2" type="ORF">SAMN05878282_10156</name>
</gene>
<feature type="signal peptide" evidence="1">
    <location>
        <begin position="1"/>
        <end position="15"/>
    </location>
</feature>
<evidence type="ECO:0000313" key="3">
    <source>
        <dbReference type="Proteomes" id="UP000185841"/>
    </source>
</evidence>
<dbReference type="Proteomes" id="UP000185841">
    <property type="component" value="Unassembled WGS sequence"/>
</dbReference>
<dbReference type="EMBL" id="FTMP01000001">
    <property type="protein sequence ID" value="SIP87470.1"/>
    <property type="molecule type" value="Genomic_DNA"/>
</dbReference>
<keyword evidence="1" id="KW-0732">Signal</keyword>
<evidence type="ECO:0008006" key="4">
    <source>
        <dbReference type="Google" id="ProtNLM"/>
    </source>
</evidence>
<feature type="chain" id="PRO_5012365137" description="Lipoprotein" evidence="1">
    <location>
        <begin position="16"/>
        <end position="109"/>
    </location>
</feature>
<proteinExistence type="predicted"/>
<evidence type="ECO:0000256" key="1">
    <source>
        <dbReference type="SAM" id="SignalP"/>
    </source>
</evidence>
<evidence type="ECO:0000313" key="2">
    <source>
        <dbReference type="EMBL" id="SIP87470.1"/>
    </source>
</evidence>
<dbReference type="PROSITE" id="PS51257">
    <property type="entry name" value="PROKAR_LIPOPROTEIN"/>
    <property type="match status" value="1"/>
</dbReference>
<accession>A0A1N6N5Y4</accession>
<name>A0A1N6N5Y4_AQUAC</name>
<reference evidence="2 3" key="1">
    <citation type="submission" date="2017-01" db="EMBL/GenBank/DDBJ databases">
        <authorList>
            <person name="Mah S.A."/>
            <person name="Swanson W.J."/>
            <person name="Moy G.W."/>
            <person name="Vacquier V.D."/>
        </authorList>
    </citation>
    <scope>NUCLEOTIDE SEQUENCE [LARGE SCALE GENOMIC DNA]</scope>
    <source>
        <strain evidence="2 3">RU36E</strain>
    </source>
</reference>
<organism evidence="2 3">
    <name type="scientific">Aquipseudomonas alcaligenes</name>
    <name type="common">Pseudomonas alcaligenes</name>
    <dbReference type="NCBI Taxonomy" id="43263"/>
    <lineage>
        <taxon>Bacteria</taxon>
        <taxon>Pseudomonadati</taxon>
        <taxon>Pseudomonadota</taxon>
        <taxon>Gammaproteobacteria</taxon>
        <taxon>Pseudomonadales</taxon>
        <taxon>Pseudomonadaceae</taxon>
        <taxon>Aquipseudomonas</taxon>
    </lineage>
</organism>
<sequence length="109" mass="12085">MLRLLPLLAVGLLLAACTQEEPKATVPTVDLHGRLVVDQEMTASRQAQGIQGEYYKRVLSVNGQDMAFADFVKQYCPDLNTRDETCQKAFRIKKIDDVSGATKFLPNGL</sequence>
<dbReference type="AlphaFoldDB" id="A0A1N6N5Y4"/>
<protein>
    <recommendedName>
        <fullName evidence="4">Lipoprotein</fullName>
    </recommendedName>
</protein>
<dbReference type="RefSeq" id="WP_076423404.1">
    <property type="nucleotide sequence ID" value="NZ_FTMP01000001.1"/>
</dbReference>